<keyword evidence="1" id="KW-0732">Signal</keyword>
<evidence type="ECO:0000256" key="1">
    <source>
        <dbReference type="SAM" id="SignalP"/>
    </source>
</evidence>
<dbReference type="PANTHER" id="PTHR33066:SF2">
    <property type="entry name" value="FILAGGRIN-2-LIKE"/>
    <property type="match status" value="1"/>
</dbReference>
<organism evidence="2 3">
    <name type="scientific">Labeo rohita</name>
    <name type="common">Indian major carp</name>
    <name type="synonym">Cyprinus rohita</name>
    <dbReference type="NCBI Taxonomy" id="84645"/>
    <lineage>
        <taxon>Eukaryota</taxon>
        <taxon>Metazoa</taxon>
        <taxon>Chordata</taxon>
        <taxon>Craniata</taxon>
        <taxon>Vertebrata</taxon>
        <taxon>Euteleostomi</taxon>
        <taxon>Actinopterygii</taxon>
        <taxon>Neopterygii</taxon>
        <taxon>Teleostei</taxon>
        <taxon>Ostariophysi</taxon>
        <taxon>Cypriniformes</taxon>
        <taxon>Cyprinidae</taxon>
        <taxon>Labeoninae</taxon>
        <taxon>Labeonini</taxon>
        <taxon>Labeo</taxon>
    </lineage>
</organism>
<reference evidence="2 3" key="1">
    <citation type="submission" date="2022-01" db="EMBL/GenBank/DDBJ databases">
        <title>A high-quality chromosome-level genome assembly of rohu carp, Labeo rohita.</title>
        <authorList>
            <person name="Arick M.A. II"/>
            <person name="Hsu C.-Y."/>
            <person name="Magbanua Z."/>
            <person name="Pechanova O."/>
            <person name="Grover C."/>
            <person name="Miller E."/>
            <person name="Thrash A."/>
            <person name="Ezzel L."/>
            <person name="Alam S."/>
            <person name="Benzie J."/>
            <person name="Hamilton M."/>
            <person name="Karsi A."/>
            <person name="Lawrence M.L."/>
            <person name="Peterson D.G."/>
        </authorList>
    </citation>
    <scope>NUCLEOTIDE SEQUENCE [LARGE SCALE GENOMIC DNA]</scope>
    <source>
        <strain evidence="3">BAU-BD-2019</strain>
        <tissue evidence="2">Blood</tissue>
    </source>
</reference>
<comment type="caution">
    <text evidence="2">The sequence shown here is derived from an EMBL/GenBank/DDBJ whole genome shotgun (WGS) entry which is preliminary data.</text>
</comment>
<keyword evidence="3" id="KW-1185">Reference proteome</keyword>
<proteinExistence type="predicted"/>
<dbReference type="PANTHER" id="PTHR33066">
    <property type="entry name" value="INTEGRASE_SAM-LIKE_N DOMAIN-CONTAINING PROTEIN"/>
    <property type="match status" value="1"/>
</dbReference>
<dbReference type="InterPro" id="IPR011010">
    <property type="entry name" value="DNA_brk_join_enz"/>
</dbReference>
<dbReference type="Proteomes" id="UP000830375">
    <property type="component" value="Unassembled WGS sequence"/>
</dbReference>
<feature type="signal peptide" evidence="1">
    <location>
        <begin position="1"/>
        <end position="23"/>
    </location>
</feature>
<evidence type="ECO:0000313" key="2">
    <source>
        <dbReference type="EMBL" id="KAI2644433.1"/>
    </source>
</evidence>
<gene>
    <name evidence="2" type="ORF">H4Q32_029225</name>
</gene>
<protein>
    <submittedName>
        <fullName evidence="2">N(4)-bis(Aminopropyl)spermidine synthase</fullName>
    </submittedName>
</protein>
<feature type="chain" id="PRO_5047127205" evidence="1">
    <location>
        <begin position="24"/>
        <end position="309"/>
    </location>
</feature>
<accession>A0ABQ8L120</accession>
<evidence type="ECO:0000313" key="3">
    <source>
        <dbReference type="Proteomes" id="UP000830375"/>
    </source>
</evidence>
<dbReference type="EMBL" id="JACTAM010002518">
    <property type="protein sequence ID" value="KAI2644433.1"/>
    <property type="molecule type" value="Genomic_DNA"/>
</dbReference>
<dbReference type="SUPFAM" id="SSF56349">
    <property type="entry name" value="DNA breaking-rejoining enzymes"/>
    <property type="match status" value="1"/>
</dbReference>
<sequence>MPLTFWANSFVWLILSHSKFALGRVEAPPSDGPADLESIRPGTGRSVCLMESPHCQLWYGLTEAPLAHAPIIDSSLAHSSEEGPPITGEGHNLAPMPRSLEPPSIIPSKIFHPQWKDPQRCGIESVLFFLQGGLDRHLSASTLKVQVAALSANHDLAALTSVKRVGDLQALSVNNSCLDFGPANSHIVLRPRPRYVPKVPTTPFRDQVVTLQTILSQEGNPNLSLTAEGEAKDLYQARGLPCLLGVRAHLTRGVTASAALANGAFLTHICRAEGWATPNTFARFYNLQMESVPSRVLNASSSTQETGAV</sequence>
<name>A0ABQ8L120_LABRO</name>